<organism evidence="2 3">
    <name type="scientific">Paspalum notatum var. saurae</name>
    <dbReference type="NCBI Taxonomy" id="547442"/>
    <lineage>
        <taxon>Eukaryota</taxon>
        <taxon>Viridiplantae</taxon>
        <taxon>Streptophyta</taxon>
        <taxon>Embryophyta</taxon>
        <taxon>Tracheophyta</taxon>
        <taxon>Spermatophyta</taxon>
        <taxon>Magnoliopsida</taxon>
        <taxon>Liliopsida</taxon>
        <taxon>Poales</taxon>
        <taxon>Poaceae</taxon>
        <taxon>PACMAD clade</taxon>
        <taxon>Panicoideae</taxon>
        <taxon>Andropogonodae</taxon>
        <taxon>Paspaleae</taxon>
        <taxon>Paspalinae</taxon>
        <taxon>Paspalum</taxon>
    </lineage>
</organism>
<protein>
    <submittedName>
        <fullName evidence="2">Uncharacterized protein</fullName>
    </submittedName>
</protein>
<keyword evidence="3" id="KW-1185">Reference proteome</keyword>
<proteinExistence type="predicted"/>
<reference evidence="2 3" key="1">
    <citation type="submission" date="2024-02" db="EMBL/GenBank/DDBJ databases">
        <title>High-quality chromosome-scale genome assembly of Pensacola bahiagrass (Paspalum notatum Flugge var. saurae).</title>
        <authorList>
            <person name="Vega J.M."/>
            <person name="Podio M."/>
            <person name="Orjuela J."/>
            <person name="Siena L.A."/>
            <person name="Pessino S.C."/>
            <person name="Combes M.C."/>
            <person name="Mariac C."/>
            <person name="Albertini E."/>
            <person name="Pupilli F."/>
            <person name="Ortiz J.P.A."/>
            <person name="Leblanc O."/>
        </authorList>
    </citation>
    <scope>NUCLEOTIDE SEQUENCE [LARGE SCALE GENOMIC DNA]</scope>
    <source>
        <strain evidence="2">R1</strain>
        <tissue evidence="2">Leaf</tissue>
    </source>
</reference>
<feature type="region of interest" description="Disordered" evidence="1">
    <location>
        <begin position="1"/>
        <end position="111"/>
    </location>
</feature>
<gene>
    <name evidence="2" type="ORF">U9M48_005352</name>
</gene>
<evidence type="ECO:0000256" key="1">
    <source>
        <dbReference type="SAM" id="MobiDB-lite"/>
    </source>
</evidence>
<name>A0AAQ3PXE6_PASNO</name>
<dbReference type="EMBL" id="CP144745">
    <property type="protein sequence ID" value="WVZ54577.1"/>
    <property type="molecule type" value="Genomic_DNA"/>
</dbReference>
<dbReference type="Proteomes" id="UP001341281">
    <property type="component" value="Chromosome 01"/>
</dbReference>
<sequence length="111" mass="12170">MHCWRCTAATPPCCRTRPSPATSQQREPVAGRSCRTEPPSAHWPLRRRHGAAPRRAEAATRTPVSAANRLLEPPRRSRQRAAPEMRSRHVLAGSGQGIDPAPAKRVPTARA</sequence>
<evidence type="ECO:0000313" key="3">
    <source>
        <dbReference type="Proteomes" id="UP001341281"/>
    </source>
</evidence>
<accession>A0AAQ3PXE6</accession>
<evidence type="ECO:0000313" key="2">
    <source>
        <dbReference type="EMBL" id="WVZ54577.1"/>
    </source>
</evidence>
<dbReference type="AlphaFoldDB" id="A0AAQ3PXE6"/>